<proteinExistence type="predicted"/>
<evidence type="ECO:0000313" key="1">
    <source>
        <dbReference type="EMBL" id="CRK36368.1"/>
    </source>
</evidence>
<name>A0A0G4MQ15_VERLO</name>
<organism evidence="1 2">
    <name type="scientific">Verticillium longisporum</name>
    <name type="common">Verticillium dahliae var. longisporum</name>
    <dbReference type="NCBI Taxonomy" id="100787"/>
    <lineage>
        <taxon>Eukaryota</taxon>
        <taxon>Fungi</taxon>
        <taxon>Dikarya</taxon>
        <taxon>Ascomycota</taxon>
        <taxon>Pezizomycotina</taxon>
        <taxon>Sordariomycetes</taxon>
        <taxon>Hypocreomycetidae</taxon>
        <taxon>Glomerellales</taxon>
        <taxon>Plectosphaerellaceae</taxon>
        <taxon>Verticillium</taxon>
    </lineage>
</organism>
<protein>
    <submittedName>
        <fullName evidence="1">Uncharacterized protein</fullName>
    </submittedName>
</protein>
<evidence type="ECO:0000313" key="2">
    <source>
        <dbReference type="Proteomes" id="UP000045706"/>
    </source>
</evidence>
<dbReference type="Proteomes" id="UP000045706">
    <property type="component" value="Unassembled WGS sequence"/>
</dbReference>
<dbReference type="EMBL" id="CVQI01028890">
    <property type="protein sequence ID" value="CRK36368.1"/>
    <property type="molecule type" value="Genomic_DNA"/>
</dbReference>
<dbReference type="AlphaFoldDB" id="A0A0G4MQ15"/>
<sequence>MGNTTQYSLHDAEKGRRAQHVTLPSPTWTNSWGCRRAEAAHTITRSPVKSGKTSLGRSHFLLQLFETIPWHDAAVRQHSHEALAWVFRIGIKRHLTPDDAPVSSFNRVEFGLLQRKGHCLTLTFPRRIEVCTQTGHHGACRKLFETPSIRCQLVLRA</sequence>
<reference evidence="2" key="1">
    <citation type="submission" date="2015-05" db="EMBL/GenBank/DDBJ databases">
        <authorList>
            <person name="Fogelqvist Johan"/>
        </authorList>
    </citation>
    <scope>NUCLEOTIDE SEQUENCE [LARGE SCALE GENOMIC DNA]</scope>
</reference>
<accession>A0A0G4MQ15</accession>
<gene>
    <name evidence="1" type="ORF">BN1723_004231</name>
</gene>